<feature type="chain" id="PRO_5028963783" description="Sortilin N-terminal domain-containing protein" evidence="1">
    <location>
        <begin position="26"/>
        <end position="688"/>
    </location>
</feature>
<organism evidence="2 3">
    <name type="scientific">Solidesulfovibrio aerotolerans</name>
    <dbReference type="NCBI Taxonomy" id="295255"/>
    <lineage>
        <taxon>Bacteria</taxon>
        <taxon>Pseudomonadati</taxon>
        <taxon>Thermodesulfobacteriota</taxon>
        <taxon>Desulfovibrionia</taxon>
        <taxon>Desulfovibrionales</taxon>
        <taxon>Desulfovibrionaceae</taxon>
        <taxon>Solidesulfovibrio</taxon>
    </lineage>
</organism>
<evidence type="ECO:0000313" key="2">
    <source>
        <dbReference type="EMBL" id="MYL82322.1"/>
    </source>
</evidence>
<dbReference type="SUPFAM" id="SSF110296">
    <property type="entry name" value="Oligoxyloglucan reducing end-specific cellobiohydrolase"/>
    <property type="match status" value="3"/>
</dbReference>
<evidence type="ECO:0000313" key="3">
    <source>
        <dbReference type="Proteomes" id="UP000482487"/>
    </source>
</evidence>
<dbReference type="InterPro" id="IPR052025">
    <property type="entry name" value="Xyloglucanase_GH74"/>
</dbReference>
<name>A0A7C9IV72_9BACT</name>
<dbReference type="Proteomes" id="UP000482487">
    <property type="component" value="Unassembled WGS sequence"/>
</dbReference>
<evidence type="ECO:0008006" key="4">
    <source>
        <dbReference type="Google" id="ProtNLM"/>
    </source>
</evidence>
<dbReference type="Gene3D" id="2.130.10.10">
    <property type="entry name" value="YVTN repeat-like/Quinoprotein amine dehydrogenase"/>
    <property type="match status" value="4"/>
</dbReference>
<dbReference type="GO" id="GO:0010411">
    <property type="term" value="P:xyloglucan metabolic process"/>
    <property type="evidence" value="ECO:0007669"/>
    <property type="project" value="TreeGrafter"/>
</dbReference>
<proteinExistence type="predicted"/>
<dbReference type="RefSeq" id="WP_160958925.1">
    <property type="nucleotide sequence ID" value="NZ_WVUD01000004.1"/>
</dbReference>
<gene>
    <name evidence="2" type="ORF">GTA51_04115</name>
</gene>
<accession>A0A7C9IV72</accession>
<dbReference type="InterPro" id="IPR015943">
    <property type="entry name" value="WD40/YVTN_repeat-like_dom_sf"/>
</dbReference>
<keyword evidence="1" id="KW-0732">Signal</keyword>
<protein>
    <recommendedName>
        <fullName evidence="4">Sortilin N-terminal domain-containing protein</fullName>
    </recommendedName>
</protein>
<dbReference type="AlphaFoldDB" id="A0A7C9IV72"/>
<dbReference type="PANTHER" id="PTHR43739:SF5">
    <property type="entry name" value="EXO-ALPHA-SIALIDASE"/>
    <property type="match status" value="1"/>
</dbReference>
<keyword evidence="3" id="KW-1185">Reference proteome</keyword>
<feature type="signal peptide" evidence="1">
    <location>
        <begin position="1"/>
        <end position="25"/>
    </location>
</feature>
<reference evidence="2 3" key="1">
    <citation type="submission" date="2020-01" db="EMBL/GenBank/DDBJ databases">
        <title>Genome sequence of Desulfovibrio aerotolerans DSM 16695(T).</title>
        <authorList>
            <person name="Karnachuk O."/>
            <person name="Avakyan M."/>
            <person name="Mardanov A."/>
            <person name="Kadnikov V."/>
            <person name="Ravin N."/>
        </authorList>
    </citation>
    <scope>NUCLEOTIDE SEQUENCE [LARGE SCALE GENOMIC DNA]</scope>
    <source>
        <strain evidence="2 3">DSM 16695</strain>
    </source>
</reference>
<comment type="caution">
    <text evidence="2">The sequence shown here is derived from an EMBL/GenBank/DDBJ whole genome shotgun (WGS) entry which is preliminary data.</text>
</comment>
<dbReference type="EMBL" id="WVUD01000004">
    <property type="protein sequence ID" value="MYL82322.1"/>
    <property type="molecule type" value="Genomic_DNA"/>
</dbReference>
<sequence length="688" mass="72364">MLRLSLLRFLCALSLVLLHVVPVRAQSPTLVPAGYGGGGRFTALAVDPTNPALVAVGSDVAGYFISRDGGDTFAPRGAAIKGLAVAGLVFDPKTAGTLVILTDGGLYRSRDSGETTVLLADLAYADRFFGSQLLLPLGEQLAVATRTKGVFLVSWRQDAPVVTPLPGLAGRKVNSLAVLGDELFAATNTGARVWRGGQWLPVNQGLSSGKNLTDMAATPDAGLFAVEEKSGLWRYSPEKKAWERPGPLPQLPPGAKGPLRFKALALDPATPGRLFLATHPEYWPYLLFVSDNGGQTFSPVEDFTLAPQAPPNYPKGLESVEALAFAPNGATLFLADWWNLWRSQDGGKHFSQQHKGLQNTVVNAIATLPGPEEAIFAATADNGLMASPDAGKTWARTMNGVADGHVAAVGISSRNPAKRYLLAEPWQAETAGETVRLNLYRSLDSGASWQALPVTVARLPLPGDYASGRPTLLTIDPADDDVVYLGSNGHGLHKVRVPALADDPAAAVTQLSRSLPRATFFGSQSLLLFPEKPGLLLAATVGGGIRRSQDGGATWAAVTDPGLFVFCLAADPSQPGHLLAGLPEKRLLESRDFGQTWQERNLPGDRPPALAVQSIAFDPARPGLVAVGTASYDLTPGEGVYLSRDSGATFARVAAAMAPVGVTVLAPGPDGLLAGFNGLGLWRLDLGR</sequence>
<dbReference type="OrthoDB" id="9764804at2"/>
<dbReference type="PANTHER" id="PTHR43739">
    <property type="entry name" value="XYLOGLUCANASE (EUROFUNG)"/>
    <property type="match status" value="1"/>
</dbReference>
<evidence type="ECO:0000256" key="1">
    <source>
        <dbReference type="SAM" id="SignalP"/>
    </source>
</evidence>